<feature type="transmembrane region" description="Helical" evidence="1">
    <location>
        <begin position="84"/>
        <end position="107"/>
    </location>
</feature>
<dbReference type="RefSeq" id="WP_344655593.1">
    <property type="nucleotide sequence ID" value="NZ_BAAAQM010000003.1"/>
</dbReference>
<dbReference type="PANTHER" id="PTHR41386:SF1">
    <property type="entry name" value="MEMBRANE PROTEIN"/>
    <property type="match status" value="1"/>
</dbReference>
<feature type="transmembrane region" description="Helical" evidence="1">
    <location>
        <begin position="52"/>
        <end position="72"/>
    </location>
</feature>
<evidence type="ECO:0000256" key="1">
    <source>
        <dbReference type="SAM" id="Phobius"/>
    </source>
</evidence>
<dbReference type="Pfam" id="PF06210">
    <property type="entry name" value="DUF1003"/>
    <property type="match status" value="1"/>
</dbReference>
<keyword evidence="1" id="KW-0472">Membrane</keyword>
<dbReference type="EMBL" id="BAAAQM010000003">
    <property type="protein sequence ID" value="GAA1955291.1"/>
    <property type="molecule type" value="Genomic_DNA"/>
</dbReference>
<comment type="caution">
    <text evidence="2">The sequence shown here is derived from an EMBL/GenBank/DDBJ whole genome shotgun (WGS) entry which is preliminary data.</text>
</comment>
<keyword evidence="1" id="KW-1133">Transmembrane helix</keyword>
<dbReference type="Proteomes" id="UP001499854">
    <property type="component" value="Unassembled WGS sequence"/>
</dbReference>
<gene>
    <name evidence="2" type="ORF">GCM10009838_08690</name>
</gene>
<proteinExistence type="predicted"/>
<evidence type="ECO:0008006" key="4">
    <source>
        <dbReference type="Google" id="ProtNLM"/>
    </source>
</evidence>
<sequence length="164" mass="18155">MTAEAQLKSSVKSAVQHINPAGWRRHPGVRTGTQLTRGERAADSMRNGMGSWMFVFVSLGFLATWMTVNAVLERSTGHTFDAYPFILLNLVLSCVAALQGAILLIAAKRSDQVASELAQHDYEADSQSREMLEVLTREFSELRAQHGEQSRQLAELLARLPKAE</sequence>
<keyword evidence="3" id="KW-1185">Reference proteome</keyword>
<organism evidence="2 3">
    <name type="scientific">Catenulispora subtropica</name>
    <dbReference type="NCBI Taxonomy" id="450798"/>
    <lineage>
        <taxon>Bacteria</taxon>
        <taxon>Bacillati</taxon>
        <taxon>Actinomycetota</taxon>
        <taxon>Actinomycetes</taxon>
        <taxon>Catenulisporales</taxon>
        <taxon>Catenulisporaceae</taxon>
        <taxon>Catenulispora</taxon>
    </lineage>
</organism>
<dbReference type="PANTHER" id="PTHR41386">
    <property type="entry name" value="INTEGRAL MEMBRANE PROTEIN-RELATED"/>
    <property type="match status" value="1"/>
</dbReference>
<name>A0ABN2QNG2_9ACTN</name>
<reference evidence="2 3" key="1">
    <citation type="journal article" date="2019" name="Int. J. Syst. Evol. Microbiol.">
        <title>The Global Catalogue of Microorganisms (GCM) 10K type strain sequencing project: providing services to taxonomists for standard genome sequencing and annotation.</title>
        <authorList>
            <consortium name="The Broad Institute Genomics Platform"/>
            <consortium name="The Broad Institute Genome Sequencing Center for Infectious Disease"/>
            <person name="Wu L."/>
            <person name="Ma J."/>
        </authorList>
    </citation>
    <scope>NUCLEOTIDE SEQUENCE [LARGE SCALE GENOMIC DNA]</scope>
    <source>
        <strain evidence="2 3">JCM 16013</strain>
    </source>
</reference>
<keyword evidence="1" id="KW-0812">Transmembrane</keyword>
<evidence type="ECO:0000313" key="2">
    <source>
        <dbReference type="EMBL" id="GAA1955291.1"/>
    </source>
</evidence>
<accession>A0ABN2QNG2</accession>
<evidence type="ECO:0000313" key="3">
    <source>
        <dbReference type="Proteomes" id="UP001499854"/>
    </source>
</evidence>
<protein>
    <recommendedName>
        <fullName evidence="4">DUF1003 domain-containing protein</fullName>
    </recommendedName>
</protein>
<dbReference type="InterPro" id="IPR010406">
    <property type="entry name" value="DUF1003"/>
</dbReference>